<dbReference type="GO" id="GO:0005506">
    <property type="term" value="F:iron ion binding"/>
    <property type="evidence" value="ECO:0007669"/>
    <property type="project" value="InterPro"/>
</dbReference>
<reference evidence="9 10" key="1">
    <citation type="submission" date="2017-06" db="EMBL/GenBank/DDBJ databases">
        <authorList>
            <person name="Kim H.J."/>
            <person name="Triplett B.A."/>
        </authorList>
    </citation>
    <scope>NUCLEOTIDE SEQUENCE [LARGE SCALE GENOMIC DNA]</scope>
    <source>
        <strain evidence="9 10">DSM 14713</strain>
    </source>
</reference>
<dbReference type="PROSITE" id="PS00086">
    <property type="entry name" value="CYTOCHROME_P450"/>
    <property type="match status" value="1"/>
</dbReference>
<dbReference type="AlphaFoldDB" id="A0A250I8T1"/>
<accession>A0A250I8T1</accession>
<dbReference type="EMBL" id="CP022163">
    <property type="protein sequence ID" value="ATB28274.1"/>
    <property type="molecule type" value="Genomic_DNA"/>
</dbReference>
<comment type="similarity">
    <text evidence="1 7">Belongs to the cytochrome P450 family.</text>
</comment>
<dbReference type="PRINTS" id="PR00385">
    <property type="entry name" value="P450"/>
</dbReference>
<evidence type="ECO:0000256" key="6">
    <source>
        <dbReference type="ARBA" id="ARBA00023033"/>
    </source>
</evidence>
<evidence type="ECO:0000313" key="9">
    <source>
        <dbReference type="EMBL" id="ATB28274.1"/>
    </source>
</evidence>
<dbReference type="Proteomes" id="UP000217289">
    <property type="component" value="Chromosome"/>
</dbReference>
<feature type="region of interest" description="Disordered" evidence="8">
    <location>
        <begin position="1"/>
        <end position="22"/>
    </location>
</feature>
<keyword evidence="3 7" id="KW-0479">Metal-binding</keyword>
<dbReference type="InterPro" id="IPR002397">
    <property type="entry name" value="Cyt_P450_B"/>
</dbReference>
<keyword evidence="10" id="KW-1185">Reference proteome</keyword>
<dbReference type="Pfam" id="PF00067">
    <property type="entry name" value="p450"/>
    <property type="match status" value="2"/>
</dbReference>
<evidence type="ECO:0000256" key="3">
    <source>
        <dbReference type="ARBA" id="ARBA00022723"/>
    </source>
</evidence>
<keyword evidence="4 7" id="KW-0560">Oxidoreductase</keyword>
<dbReference type="GO" id="GO:0004497">
    <property type="term" value="F:monooxygenase activity"/>
    <property type="evidence" value="ECO:0007669"/>
    <property type="project" value="UniProtKB-KW"/>
</dbReference>
<dbReference type="KEGG" id="mbd:MEBOL_001720"/>
<dbReference type="GO" id="GO:0020037">
    <property type="term" value="F:heme binding"/>
    <property type="evidence" value="ECO:0007669"/>
    <property type="project" value="InterPro"/>
</dbReference>
<dbReference type="RefSeq" id="WP_095976970.1">
    <property type="nucleotide sequence ID" value="NZ_CP022163.1"/>
</dbReference>
<dbReference type="PANTHER" id="PTHR46696">
    <property type="entry name" value="P450, PUTATIVE (EUROFUNG)-RELATED"/>
    <property type="match status" value="1"/>
</dbReference>
<protein>
    <submittedName>
        <fullName evidence="9">Cytochrome P450 hydroxylase</fullName>
    </submittedName>
</protein>
<evidence type="ECO:0000256" key="7">
    <source>
        <dbReference type="RuleBase" id="RU000461"/>
    </source>
</evidence>
<dbReference type="FunFam" id="1.10.630.10:FF:000018">
    <property type="entry name" value="Cytochrome P450 monooxygenase"/>
    <property type="match status" value="1"/>
</dbReference>
<dbReference type="GO" id="GO:0016705">
    <property type="term" value="F:oxidoreductase activity, acting on paired donors, with incorporation or reduction of molecular oxygen"/>
    <property type="evidence" value="ECO:0007669"/>
    <property type="project" value="InterPro"/>
</dbReference>
<dbReference type="SUPFAM" id="SSF48264">
    <property type="entry name" value="Cytochrome P450"/>
    <property type="match status" value="1"/>
</dbReference>
<keyword evidence="5 7" id="KW-0408">Iron</keyword>
<organism evidence="9 10">
    <name type="scientific">Melittangium boletus DSM 14713</name>
    <dbReference type="NCBI Taxonomy" id="1294270"/>
    <lineage>
        <taxon>Bacteria</taxon>
        <taxon>Pseudomonadati</taxon>
        <taxon>Myxococcota</taxon>
        <taxon>Myxococcia</taxon>
        <taxon>Myxococcales</taxon>
        <taxon>Cystobacterineae</taxon>
        <taxon>Archangiaceae</taxon>
        <taxon>Melittangium</taxon>
    </lineage>
</organism>
<evidence type="ECO:0000256" key="2">
    <source>
        <dbReference type="ARBA" id="ARBA00022617"/>
    </source>
</evidence>
<dbReference type="OrthoDB" id="4511384at2"/>
<gene>
    <name evidence="9" type="ORF">MEBOL_001720</name>
</gene>
<keyword evidence="6 7" id="KW-0503">Monooxygenase</keyword>
<dbReference type="Gene3D" id="1.10.630.10">
    <property type="entry name" value="Cytochrome P450"/>
    <property type="match status" value="1"/>
</dbReference>
<feature type="compositionally biased region" description="Polar residues" evidence="8">
    <location>
        <begin position="1"/>
        <end position="18"/>
    </location>
</feature>
<evidence type="ECO:0000256" key="4">
    <source>
        <dbReference type="ARBA" id="ARBA00023002"/>
    </source>
</evidence>
<name>A0A250I8T1_9BACT</name>
<sequence>MSAEQTNPSENRPASQFNPYAPGYEANPHPMLEKLRAEAPLFYWELGRSWIVSRYEEGLAVLRDDKRFSPNREDWEFASVMGSDAIIPEMEELNKNGLFALGEQGHARVRRLVSPAFTPRATERLRPEIQAIVDELLDTMAAKGRLNMVHDFSERIPARVIGSMLKIPSGHEEQFHEFTNAVAKSLFPSALAPEELAPLRRQIREGISLVTETIEDRRRNPRENDILTTLIQTEEQGDTLNKHELLALVSSLIVGGFETTVHLMSFCVYSLLQQPGVFAEVKARPELIKNLVEEVLRFDNFVKMGPARYALEDLEMGGVRIKKGQMLIILLTSVLRDERAFDKAHVFDVQRNGNSNIAFGHGAHYCLGANMARLLVQIAMGTLVRRFPEMRLVNPPAFGPHSLMRKMEVLEVELGTPSA</sequence>
<dbReference type="PRINTS" id="PR00359">
    <property type="entry name" value="BP450"/>
</dbReference>
<evidence type="ECO:0000256" key="8">
    <source>
        <dbReference type="SAM" id="MobiDB-lite"/>
    </source>
</evidence>
<dbReference type="InterPro" id="IPR036396">
    <property type="entry name" value="Cyt_P450_sf"/>
</dbReference>
<proteinExistence type="inferred from homology"/>
<evidence type="ECO:0000313" key="10">
    <source>
        <dbReference type="Proteomes" id="UP000217289"/>
    </source>
</evidence>
<keyword evidence="2 7" id="KW-0349">Heme</keyword>
<dbReference type="InterPro" id="IPR017972">
    <property type="entry name" value="Cyt_P450_CS"/>
</dbReference>
<evidence type="ECO:0000256" key="1">
    <source>
        <dbReference type="ARBA" id="ARBA00010617"/>
    </source>
</evidence>
<dbReference type="InterPro" id="IPR001128">
    <property type="entry name" value="Cyt_P450"/>
</dbReference>
<evidence type="ECO:0000256" key="5">
    <source>
        <dbReference type="ARBA" id="ARBA00023004"/>
    </source>
</evidence>
<dbReference type="PANTHER" id="PTHR46696:SF1">
    <property type="entry name" value="CYTOCHROME P450 YJIB-RELATED"/>
    <property type="match status" value="1"/>
</dbReference>